<protein>
    <submittedName>
        <fullName evidence="5">Transposase IS4</fullName>
    </submittedName>
</protein>
<dbReference type="PANTHER" id="PTHR46599">
    <property type="entry name" value="PIGGYBAC TRANSPOSABLE ELEMENT-DERIVED PROTEIN 4"/>
    <property type="match status" value="1"/>
</dbReference>
<name>A0AAW1IE54_POPJA</name>
<gene>
    <name evidence="5" type="ORF">QE152_g36028</name>
</gene>
<evidence type="ECO:0000256" key="2">
    <source>
        <dbReference type="PROSITE-ProRule" id="PRU00047"/>
    </source>
</evidence>
<dbReference type="Pfam" id="PF13843">
    <property type="entry name" value="DDE_Tnp_1_7"/>
    <property type="match status" value="1"/>
</dbReference>
<keyword evidence="2" id="KW-0479">Metal-binding</keyword>
<evidence type="ECO:0000259" key="4">
    <source>
        <dbReference type="PROSITE" id="PS50158"/>
    </source>
</evidence>
<keyword evidence="6" id="KW-1185">Reference proteome</keyword>
<dbReference type="PANTHER" id="PTHR46599:SF3">
    <property type="entry name" value="PIGGYBAC TRANSPOSABLE ELEMENT-DERIVED PROTEIN 4"/>
    <property type="match status" value="1"/>
</dbReference>
<dbReference type="AlphaFoldDB" id="A0AAW1IE54"/>
<feature type="region of interest" description="Disordered" evidence="3">
    <location>
        <begin position="331"/>
        <end position="372"/>
    </location>
</feature>
<keyword evidence="2" id="KW-0862">Zinc</keyword>
<comment type="caution">
    <text evidence="5">The sequence shown here is derived from an EMBL/GenBank/DDBJ whole genome shotgun (WGS) entry which is preliminary data.</text>
</comment>
<feature type="compositionally biased region" description="Polar residues" evidence="3">
    <location>
        <begin position="331"/>
        <end position="352"/>
    </location>
</feature>
<dbReference type="GO" id="GO:0005634">
    <property type="term" value="C:nucleus"/>
    <property type="evidence" value="ECO:0007669"/>
    <property type="project" value="UniProtKB-SubCell"/>
</dbReference>
<dbReference type="PROSITE" id="PS50158">
    <property type="entry name" value="ZF_CCHC"/>
    <property type="match status" value="1"/>
</dbReference>
<reference evidence="5 6" key="1">
    <citation type="journal article" date="2024" name="BMC Genomics">
        <title>De novo assembly and annotation of Popillia japonica's genome with initial clues to its potential as an invasive pest.</title>
        <authorList>
            <person name="Cucini C."/>
            <person name="Boschi S."/>
            <person name="Funari R."/>
            <person name="Cardaioli E."/>
            <person name="Iannotti N."/>
            <person name="Marturano G."/>
            <person name="Paoli F."/>
            <person name="Bruttini M."/>
            <person name="Carapelli A."/>
            <person name="Frati F."/>
            <person name="Nardi F."/>
        </authorList>
    </citation>
    <scope>NUCLEOTIDE SEQUENCE [LARGE SCALE GENOMIC DNA]</scope>
    <source>
        <strain evidence="5">DMR45628</strain>
    </source>
</reference>
<dbReference type="InterPro" id="IPR009057">
    <property type="entry name" value="Homeodomain-like_sf"/>
</dbReference>
<dbReference type="GO" id="GO:0008270">
    <property type="term" value="F:zinc ion binding"/>
    <property type="evidence" value="ECO:0007669"/>
    <property type="project" value="UniProtKB-KW"/>
</dbReference>
<evidence type="ECO:0000313" key="6">
    <source>
        <dbReference type="Proteomes" id="UP001458880"/>
    </source>
</evidence>
<feature type="domain" description="CCHC-type" evidence="4">
    <location>
        <begin position="379"/>
        <end position="393"/>
    </location>
</feature>
<dbReference type="Proteomes" id="UP001458880">
    <property type="component" value="Unassembled WGS sequence"/>
</dbReference>
<proteinExistence type="predicted"/>
<accession>A0AAW1IE54</accession>
<dbReference type="SUPFAM" id="SSF46689">
    <property type="entry name" value="Homeodomain-like"/>
    <property type="match status" value="1"/>
</dbReference>
<dbReference type="InterPro" id="IPR001878">
    <property type="entry name" value="Znf_CCHC"/>
</dbReference>
<comment type="subcellular location">
    <subcellularLocation>
        <location evidence="1">Nucleus</location>
    </subcellularLocation>
</comment>
<dbReference type="InterPro" id="IPR029526">
    <property type="entry name" value="PGBD"/>
</dbReference>
<evidence type="ECO:0000256" key="3">
    <source>
        <dbReference type="SAM" id="MobiDB-lite"/>
    </source>
</evidence>
<evidence type="ECO:0000256" key="1">
    <source>
        <dbReference type="ARBA" id="ARBA00004123"/>
    </source>
</evidence>
<dbReference type="GO" id="GO:0003676">
    <property type="term" value="F:nucleic acid binding"/>
    <property type="evidence" value="ECO:0007669"/>
    <property type="project" value="InterPro"/>
</dbReference>
<sequence length="409" mass="47153">MSRGESVRSVAVKYSIGKSTVSDICKNKANIMDYVAEDHNLDKRKTLRLSAYPAMEKALYTWFVQERARGKMNKNIIDLENPNDIEEIHRLLYDDDDFGEEDFNGSDDSETEDCVEMRDLMSDTDHEVENSENEGNLELDNTHFFYGKNGTQWRKQPWKKTHSRPQNIMRVLRGVIQAARKSKTEIECWKLFFSDDILDLIVANTNNYIQIVKDKLHRERDSRPTDITEMKACFGLLYLAGVFRGGRQNLDDMWATDDLGINMFRMAMSEKRFRFLIRFSETEQDTHSQNLGGTIKNPKAVEESLEKTLTDMVNNVRLQLQNEIQSVLQPTNQYGTNGPRNTFNPSNNTFPSNRPAYFPGQTTRHRLPNSRTTDGRPICFRCHRPGHTAAACRTGISQQNNSGNNRGRE</sequence>
<evidence type="ECO:0000313" key="5">
    <source>
        <dbReference type="EMBL" id="KAK9687761.1"/>
    </source>
</evidence>
<organism evidence="5 6">
    <name type="scientific">Popillia japonica</name>
    <name type="common">Japanese beetle</name>
    <dbReference type="NCBI Taxonomy" id="7064"/>
    <lineage>
        <taxon>Eukaryota</taxon>
        <taxon>Metazoa</taxon>
        <taxon>Ecdysozoa</taxon>
        <taxon>Arthropoda</taxon>
        <taxon>Hexapoda</taxon>
        <taxon>Insecta</taxon>
        <taxon>Pterygota</taxon>
        <taxon>Neoptera</taxon>
        <taxon>Endopterygota</taxon>
        <taxon>Coleoptera</taxon>
        <taxon>Polyphaga</taxon>
        <taxon>Scarabaeiformia</taxon>
        <taxon>Scarabaeidae</taxon>
        <taxon>Rutelinae</taxon>
        <taxon>Popillia</taxon>
    </lineage>
</organism>
<keyword evidence="2" id="KW-0863">Zinc-finger</keyword>
<dbReference type="EMBL" id="JASPKY010000626">
    <property type="protein sequence ID" value="KAK9687761.1"/>
    <property type="molecule type" value="Genomic_DNA"/>
</dbReference>